<feature type="domain" description="Ig-like" evidence="27">
    <location>
        <begin position="170"/>
        <end position="298"/>
    </location>
</feature>
<dbReference type="GO" id="GO:0005886">
    <property type="term" value="C:plasma membrane"/>
    <property type="evidence" value="ECO:0007669"/>
    <property type="project" value="UniProtKB-SubCell"/>
</dbReference>
<dbReference type="InterPro" id="IPR036179">
    <property type="entry name" value="Ig-like_dom_sf"/>
</dbReference>
<evidence type="ECO:0000256" key="23">
    <source>
        <dbReference type="ARBA" id="ARBA00045735"/>
    </source>
</evidence>
<dbReference type="SMART" id="SM00408">
    <property type="entry name" value="IGc2"/>
    <property type="match status" value="3"/>
</dbReference>
<sequence>MRSPGACLRSPTLADAGRRRPSQADAGRRRPSQADAGRRRPSQADAGRRRPTLSHVDHALRHSRTLSDTLERFPRRWFFDVGRASCCEPGFLFSDRRRYLKNCKAALHAKKSFLYGAPRCPVKSSVKVHPRSPILACVDLLILLKTDSGPHLFVNWGTAFKSWKMRAPIPHLILLYATFTQSLKVVTKRGSADGCTDWSVDIKKYQVLVGEPVRIKCALFYGYIRANYSLAQSAGLSLMWYKSSGPGDFEEPIAFDGSRMSKEEDSIWFRPTLLQDSGLYACVIRNSTYCMKVSISLTVGENDTGLCYNSKMKYFDKAELSKSKEISCRDIEDFLLPSREPEILWYKECRTKTWRPSIVFKRDTLLIREVREDDIGNYTCELKYGGFVVRRTTELTVTAPLTDKPPKLLYPMESKLTIQETQLGDSANLTCRAFFGYSGDVSPLIYWMKGEKFIEDLDENRVWESDIRILKEHLGEQEVSISLIVDSVEEGDLGNYSCYVENGNGRRHASVLLHKRELMYTVELAGGLGAILLLLVCLVTIYKCYKIEIMLFYRNHFGAEELDGDNKDYDAYLSYTKVDPDQWNQETGEEERFALEILPDMLEKHYGYKLFIPDRDLIPTGTYIEDVARCVDQSKRLIIVMTPNYVVRRGWSIFELETRLRNMLVTGEIKVILIECSELRGIMNYQEVEALKHTIKLLTVIKWHGPKCNKLNSKFWKRLQYEMPFKRIEPITHEQALDVSEQGPFGELQTVSAISMAAATSTALATAHPDLRSTFHNTYHSQMRQKHYYRSYEYDVPPTGTLPLTSIGNQHTYCNIPMTLINGQRPQTKSSREQNPDEAHTNSAILPLLPRETSISSVIW</sequence>
<organism evidence="28 29">
    <name type="scientific">Balaenoptera musculus</name>
    <name type="common">Blue whale</name>
    <dbReference type="NCBI Taxonomy" id="9771"/>
    <lineage>
        <taxon>Eukaryota</taxon>
        <taxon>Metazoa</taxon>
        <taxon>Chordata</taxon>
        <taxon>Craniata</taxon>
        <taxon>Vertebrata</taxon>
        <taxon>Euteleostomi</taxon>
        <taxon>Mammalia</taxon>
        <taxon>Eutheria</taxon>
        <taxon>Laurasiatheria</taxon>
        <taxon>Artiodactyla</taxon>
        <taxon>Whippomorpha</taxon>
        <taxon>Cetacea</taxon>
        <taxon>Mysticeti</taxon>
        <taxon>Balaenopteridae</taxon>
        <taxon>Balaenoptera</taxon>
    </lineage>
</organism>
<evidence type="ECO:0000256" key="12">
    <source>
        <dbReference type="ARBA" id="ARBA00022801"/>
    </source>
</evidence>
<dbReference type="SUPFAM" id="SSF48726">
    <property type="entry name" value="Immunoglobulin"/>
    <property type="match status" value="3"/>
</dbReference>
<dbReference type="GO" id="GO:0030425">
    <property type="term" value="C:dendrite"/>
    <property type="evidence" value="ECO:0007669"/>
    <property type="project" value="UniProtKB-SubCell"/>
</dbReference>
<dbReference type="KEGG" id="bmus:118888994"/>
<evidence type="ECO:0000256" key="20">
    <source>
        <dbReference type="ARBA" id="ARBA00023273"/>
    </source>
</evidence>
<keyword evidence="17" id="KW-0675">Receptor</keyword>
<keyword evidence="15 25" id="KW-0472">Membrane</keyword>
<dbReference type="InterPro" id="IPR000157">
    <property type="entry name" value="TIR_dom"/>
</dbReference>
<dbReference type="PRINTS" id="PR01536">
    <property type="entry name" value="INTRLKN1R12F"/>
</dbReference>
<keyword evidence="20" id="KW-0966">Cell projection</keyword>
<dbReference type="InterPro" id="IPR007110">
    <property type="entry name" value="Ig-like_dom"/>
</dbReference>
<evidence type="ECO:0000256" key="22">
    <source>
        <dbReference type="ARBA" id="ARBA00032846"/>
    </source>
</evidence>
<dbReference type="PRINTS" id="PR01537">
    <property type="entry name" value="INTRLKN1R1F"/>
</dbReference>
<keyword evidence="19" id="KW-0395">Inflammatory response</keyword>
<feature type="domain" description="Ig-like" evidence="27">
    <location>
        <begin position="326"/>
        <end position="396"/>
    </location>
</feature>
<dbReference type="AlphaFoldDB" id="A0A8B8WGX3"/>
<proteinExistence type="inferred from homology"/>
<keyword evidence="14" id="KW-0520">NAD</keyword>
<evidence type="ECO:0000256" key="3">
    <source>
        <dbReference type="ARBA" id="ARBA00004489"/>
    </source>
</evidence>
<keyword evidence="7" id="KW-1003">Cell membrane</keyword>
<keyword evidence="9 25" id="KW-0812">Transmembrane</keyword>
<keyword evidence="10" id="KW-0732">Signal</keyword>
<dbReference type="InterPro" id="IPR041416">
    <property type="entry name" value="IL-1RAcP-like_ig"/>
</dbReference>
<dbReference type="PROSITE" id="PS50835">
    <property type="entry name" value="IG_LIKE"/>
    <property type="match status" value="3"/>
</dbReference>
<evidence type="ECO:0000256" key="6">
    <source>
        <dbReference type="ARBA" id="ARBA00013309"/>
    </source>
</evidence>
<keyword evidence="16" id="KW-1015">Disulfide bond</keyword>
<evidence type="ECO:0000256" key="7">
    <source>
        <dbReference type="ARBA" id="ARBA00022475"/>
    </source>
</evidence>
<evidence type="ECO:0000256" key="13">
    <source>
        <dbReference type="ARBA" id="ARBA00022989"/>
    </source>
</evidence>
<dbReference type="Gene3D" id="2.60.40.10">
    <property type="entry name" value="Immunoglobulins"/>
    <property type="match status" value="3"/>
</dbReference>
<dbReference type="FunFam" id="2.60.40.10:FF:000220">
    <property type="entry name" value="X-linked interleukin-1 receptor accessory protein-like 1"/>
    <property type="match status" value="1"/>
</dbReference>
<dbReference type="GO" id="GO:0016787">
    <property type="term" value="F:hydrolase activity"/>
    <property type="evidence" value="ECO:0007669"/>
    <property type="project" value="UniProtKB-KW"/>
</dbReference>
<evidence type="ECO:0000256" key="14">
    <source>
        <dbReference type="ARBA" id="ARBA00023027"/>
    </source>
</evidence>
<protein>
    <recommendedName>
        <fullName evidence="6">Interleukin-1 receptor accessory protein-like 1</fullName>
    </recommendedName>
    <alternativeName>
        <fullName evidence="22">X-linked interleukin-1 receptor accessory protein-like 1</fullName>
    </alternativeName>
</protein>
<dbReference type="InterPro" id="IPR013151">
    <property type="entry name" value="Immunoglobulin_dom"/>
</dbReference>
<keyword evidence="11" id="KW-0677">Repeat</keyword>
<dbReference type="FunFam" id="3.40.50.10140:FF:000004">
    <property type="entry name" value="X-linked interleukin-1 receptor accessory protein-like 1"/>
    <property type="match status" value="1"/>
</dbReference>
<dbReference type="GeneID" id="118888994"/>
<evidence type="ECO:0000256" key="8">
    <source>
        <dbReference type="ARBA" id="ARBA00022490"/>
    </source>
</evidence>
<dbReference type="GO" id="GO:0004908">
    <property type="term" value="F:interleukin-1 receptor activity"/>
    <property type="evidence" value="ECO:0007669"/>
    <property type="project" value="InterPro"/>
</dbReference>
<keyword evidence="28" id="KW-1185">Reference proteome</keyword>
<dbReference type="Pfam" id="PF18452">
    <property type="entry name" value="Ig_6"/>
    <property type="match status" value="1"/>
</dbReference>
<dbReference type="Gene3D" id="3.40.50.10140">
    <property type="entry name" value="Toll/interleukin-1 receptor homology (TIR) domain"/>
    <property type="match status" value="1"/>
</dbReference>
<evidence type="ECO:0000256" key="9">
    <source>
        <dbReference type="ARBA" id="ARBA00022692"/>
    </source>
</evidence>
<dbReference type="PANTHER" id="PTHR11890">
    <property type="entry name" value="INTERLEUKIN-1 RECEPTOR FAMILY MEMBER"/>
    <property type="match status" value="1"/>
</dbReference>
<dbReference type="Pfam" id="PF00047">
    <property type="entry name" value="ig"/>
    <property type="match status" value="1"/>
</dbReference>
<dbReference type="GO" id="GO:0006954">
    <property type="term" value="P:inflammatory response"/>
    <property type="evidence" value="ECO:0007669"/>
    <property type="project" value="UniProtKB-KW"/>
</dbReference>
<dbReference type="CDD" id="cd05896">
    <property type="entry name" value="Ig1_IL1RAPL-1_like"/>
    <property type="match status" value="1"/>
</dbReference>
<evidence type="ECO:0000256" key="1">
    <source>
        <dbReference type="ARBA" id="ARBA00004251"/>
    </source>
</evidence>
<feature type="domain" description="Ig-like" evidence="27">
    <location>
        <begin position="406"/>
        <end position="514"/>
    </location>
</feature>
<dbReference type="InterPro" id="IPR035897">
    <property type="entry name" value="Toll_tir_struct_dom_sf"/>
</dbReference>
<evidence type="ECO:0000256" key="16">
    <source>
        <dbReference type="ARBA" id="ARBA00023157"/>
    </source>
</evidence>
<feature type="region of interest" description="Disordered" evidence="24">
    <location>
        <begin position="1"/>
        <end position="58"/>
    </location>
</feature>
<feature type="transmembrane region" description="Helical" evidence="25">
    <location>
        <begin position="524"/>
        <end position="545"/>
    </location>
</feature>
<dbReference type="GO" id="GO:0030424">
    <property type="term" value="C:axon"/>
    <property type="evidence" value="ECO:0007669"/>
    <property type="project" value="UniProtKB-SubCell"/>
</dbReference>
<keyword evidence="18" id="KW-0325">Glycoprotein</keyword>
<evidence type="ECO:0000256" key="2">
    <source>
        <dbReference type="ARBA" id="ARBA00004279"/>
    </source>
</evidence>
<dbReference type="PANTHER" id="PTHR11890:SF22">
    <property type="entry name" value="INTERLEUKIN-1 RECEPTOR ACCESSORY PROTEIN-LIKE 1"/>
    <property type="match status" value="1"/>
</dbReference>
<dbReference type="GO" id="GO:0005737">
    <property type="term" value="C:cytoplasm"/>
    <property type="evidence" value="ECO:0007669"/>
    <property type="project" value="UniProtKB-SubCell"/>
</dbReference>
<dbReference type="SMART" id="SM00255">
    <property type="entry name" value="TIR"/>
    <property type="match status" value="1"/>
</dbReference>
<evidence type="ECO:0000256" key="24">
    <source>
        <dbReference type="SAM" id="MobiDB-lite"/>
    </source>
</evidence>
<dbReference type="InterPro" id="IPR013783">
    <property type="entry name" value="Ig-like_fold"/>
</dbReference>
<dbReference type="PROSITE" id="PS50104">
    <property type="entry name" value="TIR"/>
    <property type="match status" value="1"/>
</dbReference>
<dbReference type="FunFam" id="2.60.40.10:FF:001486">
    <property type="entry name" value="Interleukin-1 receptor accessory protein-like 1"/>
    <property type="match status" value="1"/>
</dbReference>
<reference evidence="29" key="1">
    <citation type="submission" date="2025-08" db="UniProtKB">
        <authorList>
            <consortium name="RefSeq"/>
        </authorList>
    </citation>
    <scope>IDENTIFICATION</scope>
    <source>
        <tissue evidence="29">Epidermis and Blubber</tissue>
    </source>
</reference>
<feature type="region of interest" description="Disordered" evidence="24">
    <location>
        <begin position="823"/>
        <end position="844"/>
    </location>
</feature>
<dbReference type="InterPro" id="IPR015621">
    <property type="entry name" value="IL-1_rcpt_fam"/>
</dbReference>
<comment type="subcellular location">
    <subcellularLocation>
        <location evidence="1">Cell membrane</location>
        <topology evidence="1">Single-pass type I membrane protein</topology>
    </subcellularLocation>
    <subcellularLocation>
        <location evidence="3">Cell projection</location>
        <location evidence="3">Axon</location>
    </subcellularLocation>
    <subcellularLocation>
        <location evidence="2">Cell projection</location>
        <location evidence="2">Dendrite</location>
    </subcellularLocation>
    <subcellularLocation>
        <location evidence="4">Cytoplasm</location>
    </subcellularLocation>
</comment>
<evidence type="ECO:0000256" key="11">
    <source>
        <dbReference type="ARBA" id="ARBA00022737"/>
    </source>
</evidence>
<evidence type="ECO:0000256" key="15">
    <source>
        <dbReference type="ARBA" id="ARBA00023136"/>
    </source>
</evidence>
<evidence type="ECO:0000256" key="19">
    <source>
        <dbReference type="ARBA" id="ARBA00023198"/>
    </source>
</evidence>
<dbReference type="Pfam" id="PF01582">
    <property type="entry name" value="TIR"/>
    <property type="match status" value="1"/>
</dbReference>
<evidence type="ECO:0000259" key="26">
    <source>
        <dbReference type="PROSITE" id="PS50104"/>
    </source>
</evidence>
<evidence type="ECO:0000256" key="10">
    <source>
        <dbReference type="ARBA" id="ARBA00022729"/>
    </source>
</evidence>
<keyword evidence="21" id="KW-0393">Immunoglobulin domain</keyword>
<dbReference type="SUPFAM" id="SSF52200">
    <property type="entry name" value="Toll/Interleukin receptor TIR domain"/>
    <property type="match status" value="1"/>
</dbReference>
<dbReference type="InterPro" id="IPR004074">
    <property type="entry name" value="IL-1_rcpt_I/II-typ"/>
</dbReference>
<evidence type="ECO:0000256" key="5">
    <source>
        <dbReference type="ARBA" id="ARBA00009752"/>
    </source>
</evidence>
<name>A0A8B8WGX3_BALMU</name>
<accession>A0A8B8WGX3</accession>
<dbReference type="CTD" id="11141"/>
<keyword evidence="8" id="KW-0963">Cytoplasm</keyword>
<gene>
    <name evidence="29" type="primary">IL1RAPL1</name>
</gene>
<comment type="similarity">
    <text evidence="5">Belongs to the interleukin-1 receptor family.</text>
</comment>
<keyword evidence="13 25" id="KW-1133">Transmembrane helix</keyword>
<evidence type="ECO:0000256" key="17">
    <source>
        <dbReference type="ARBA" id="ARBA00023170"/>
    </source>
</evidence>
<evidence type="ECO:0000259" key="27">
    <source>
        <dbReference type="PROSITE" id="PS50835"/>
    </source>
</evidence>
<feature type="domain" description="TIR" evidence="26">
    <location>
        <begin position="567"/>
        <end position="723"/>
    </location>
</feature>
<dbReference type="CDD" id="cd00096">
    <property type="entry name" value="Ig"/>
    <property type="match status" value="1"/>
</dbReference>
<keyword evidence="12" id="KW-0378">Hydrolase</keyword>
<dbReference type="FunFam" id="2.60.40.10:FF:000188">
    <property type="entry name" value="Interleukin-1 receptor accessory protein-like 1"/>
    <property type="match status" value="1"/>
</dbReference>
<evidence type="ECO:0000256" key="4">
    <source>
        <dbReference type="ARBA" id="ARBA00004496"/>
    </source>
</evidence>
<evidence type="ECO:0000256" key="18">
    <source>
        <dbReference type="ARBA" id="ARBA00023180"/>
    </source>
</evidence>
<evidence type="ECO:0000256" key="21">
    <source>
        <dbReference type="ARBA" id="ARBA00023319"/>
    </source>
</evidence>
<dbReference type="RefSeq" id="XP_036696418.1">
    <property type="nucleotide sequence ID" value="XM_036840523.1"/>
</dbReference>
<dbReference type="SMART" id="SM00409">
    <property type="entry name" value="IG"/>
    <property type="match status" value="3"/>
</dbReference>
<evidence type="ECO:0000256" key="25">
    <source>
        <dbReference type="SAM" id="Phobius"/>
    </source>
</evidence>
<evidence type="ECO:0000313" key="29">
    <source>
        <dbReference type="RefSeq" id="XP_036696418.1"/>
    </source>
</evidence>
<feature type="compositionally biased region" description="Basic and acidic residues" evidence="24">
    <location>
        <begin position="830"/>
        <end position="840"/>
    </location>
</feature>
<dbReference type="GO" id="GO:0045920">
    <property type="term" value="P:negative regulation of exocytosis"/>
    <property type="evidence" value="ECO:0007669"/>
    <property type="project" value="TreeGrafter"/>
</dbReference>
<comment type="function">
    <text evidence="23">May regulate secretion and presynaptic differentiation through inhibition of the activity of N-type voltage-gated calcium channel. May activate the MAP kinase JNK. Plays a role in neurite outgrowth. During dendritic spine formation can bidirectionally induce pre- and post-synaptic differentiation of neurons by trans-synaptically binding to PTPRD.</text>
</comment>
<dbReference type="InterPro" id="IPR003598">
    <property type="entry name" value="Ig_sub2"/>
</dbReference>
<evidence type="ECO:0000313" key="28">
    <source>
        <dbReference type="Proteomes" id="UP000694857"/>
    </source>
</evidence>
<dbReference type="OrthoDB" id="9925886at2759"/>
<dbReference type="Proteomes" id="UP000694857">
    <property type="component" value="Chromosome X"/>
</dbReference>
<dbReference type="InterPro" id="IPR003599">
    <property type="entry name" value="Ig_sub"/>
</dbReference>